<dbReference type="Proteomes" id="UP000023430">
    <property type="component" value="Unassembled WGS sequence"/>
</dbReference>
<reference evidence="1 2" key="1">
    <citation type="submission" date="2014-01" db="EMBL/GenBank/DDBJ databases">
        <title>Roseivivax isoporae LMG 25204 Genome Sequencing.</title>
        <authorList>
            <person name="Lai Q."/>
            <person name="Li G."/>
            <person name="Shao Z."/>
        </authorList>
    </citation>
    <scope>NUCLEOTIDE SEQUENCE [LARGE SCALE GENOMIC DNA]</scope>
    <source>
        <strain evidence="1 2">LMG 25204</strain>
    </source>
</reference>
<dbReference type="RefSeq" id="WP_043774701.1">
    <property type="nucleotide sequence ID" value="NZ_JAME01000051.1"/>
</dbReference>
<name>X7F1Q4_9RHOB</name>
<dbReference type="eggNOG" id="ENOG50330P8">
    <property type="taxonomic scope" value="Bacteria"/>
</dbReference>
<evidence type="ECO:0000313" key="2">
    <source>
        <dbReference type="Proteomes" id="UP000023430"/>
    </source>
</evidence>
<evidence type="ECO:0008006" key="3">
    <source>
        <dbReference type="Google" id="ProtNLM"/>
    </source>
</evidence>
<evidence type="ECO:0000313" key="1">
    <source>
        <dbReference type="EMBL" id="ETX26847.1"/>
    </source>
</evidence>
<gene>
    <name evidence="1" type="ORF">RISW2_18805</name>
</gene>
<proteinExistence type="predicted"/>
<comment type="caution">
    <text evidence="1">The sequence shown here is derived from an EMBL/GenBank/DDBJ whole genome shotgun (WGS) entry which is preliminary data.</text>
</comment>
<dbReference type="STRING" id="1449351.RISW2_18805"/>
<accession>X7F1Q4</accession>
<dbReference type="OrthoDB" id="7850457at2"/>
<dbReference type="Pfam" id="PF08875">
    <property type="entry name" value="DUF1833"/>
    <property type="match status" value="1"/>
</dbReference>
<keyword evidence="2" id="KW-1185">Reference proteome</keyword>
<organism evidence="1 2">
    <name type="scientific">Roseivivax isoporae LMG 25204</name>
    <dbReference type="NCBI Taxonomy" id="1449351"/>
    <lineage>
        <taxon>Bacteria</taxon>
        <taxon>Pseudomonadati</taxon>
        <taxon>Pseudomonadota</taxon>
        <taxon>Alphaproteobacteria</taxon>
        <taxon>Rhodobacterales</taxon>
        <taxon>Roseobacteraceae</taxon>
        <taxon>Roseivivax</taxon>
    </lineage>
</organism>
<protein>
    <recommendedName>
        <fullName evidence="3">DUF1833 domain-containing protein</fullName>
    </recommendedName>
</protein>
<dbReference type="EMBL" id="JAME01000051">
    <property type="protein sequence ID" value="ETX26847.1"/>
    <property type="molecule type" value="Genomic_DNA"/>
</dbReference>
<sequence>MRLLSPVFLEAMHAQESGEVLVPIIELRHPSWEAPLRLVRDSRPLVHAGQTFIAYPFDIALPDDDDEGRAVLRWTAENVSRDLVSHLRVVTDKIEATIAWVLTSQPDTVEAGPFDVEITGVTYDARTITGEMTVEPVLEEAFSRLRMTPRTTPAVF</sequence>
<dbReference type="AlphaFoldDB" id="X7F1Q4"/>
<dbReference type="InterPro" id="IPR014974">
    <property type="entry name" value="DUF1833"/>
</dbReference>